<dbReference type="AlphaFoldDB" id="A2DRF6"/>
<dbReference type="OrthoDB" id="2275560at2759"/>
<dbReference type="GO" id="GO:0005956">
    <property type="term" value="C:protein kinase CK2 complex"/>
    <property type="evidence" value="ECO:0000318"/>
    <property type="project" value="GO_Central"/>
</dbReference>
<evidence type="ECO:0000256" key="3">
    <source>
        <dbReference type="SAM" id="MobiDB-lite"/>
    </source>
</evidence>
<dbReference type="STRING" id="5722.A2DRF6"/>
<dbReference type="PRINTS" id="PR00472">
    <property type="entry name" value="CASNKINASEII"/>
</dbReference>
<sequence length="205" mass="23755">MAPSFGEWLTSQQMYSYMVIVDPSYLSDNFNFFGLKKYFNRFNEALIKIRSPHKESDEEDEDLMDQSINLYGLIHARFICTLDGIDLVKEKYDSGKFPTCPRYLCNGCRCLPYGVSEIFEEATMKIFCPNCCDVYESQFSPYGRLDGAFFGPTYVHILRQRFRSIVPKAPCNVFVPRAFGFKMDRKRSPKPKKSIIQNSTTPDDN</sequence>
<dbReference type="eggNOG" id="KOG3092">
    <property type="taxonomic scope" value="Eukaryota"/>
</dbReference>
<evidence type="ECO:0000313" key="5">
    <source>
        <dbReference type="Proteomes" id="UP000001542"/>
    </source>
</evidence>
<accession>A2DRF6</accession>
<evidence type="ECO:0000256" key="1">
    <source>
        <dbReference type="ARBA" id="ARBA00006941"/>
    </source>
</evidence>
<dbReference type="Gene3D" id="2.20.25.20">
    <property type="match status" value="1"/>
</dbReference>
<dbReference type="Gene3D" id="1.10.1820.10">
    <property type="entry name" value="protein kinase ck2 holoenzyme, chain C, domain 1"/>
    <property type="match status" value="1"/>
</dbReference>
<evidence type="ECO:0000313" key="4">
    <source>
        <dbReference type="EMBL" id="EAY17082.1"/>
    </source>
</evidence>
<gene>
    <name evidence="4" type="ORF">TVAG_297610</name>
</gene>
<dbReference type="OMA" id="HARFICT"/>
<keyword evidence="5" id="KW-1185">Reference proteome</keyword>
<feature type="compositionally biased region" description="Basic residues" evidence="3">
    <location>
        <begin position="184"/>
        <end position="193"/>
    </location>
</feature>
<dbReference type="InterPro" id="IPR035991">
    <property type="entry name" value="Casein_kinase_II_beta-like"/>
</dbReference>
<feature type="region of interest" description="Disordered" evidence="3">
    <location>
        <begin position="184"/>
        <end position="205"/>
    </location>
</feature>
<dbReference type="VEuPathDB" id="TrichDB:TVAG_297610"/>
<dbReference type="FunFam" id="2.20.25.20:FF:000001">
    <property type="entry name" value="Casein kinase II subunit beta"/>
    <property type="match status" value="1"/>
</dbReference>
<dbReference type="GO" id="GO:0005737">
    <property type="term" value="C:cytoplasm"/>
    <property type="evidence" value="ECO:0000318"/>
    <property type="project" value="GO_Central"/>
</dbReference>
<dbReference type="VEuPathDB" id="TrichDB:TVAGG3_0513540"/>
<name>A2DRF6_TRIV3</name>
<dbReference type="KEGG" id="tva:4775096"/>
<protein>
    <recommendedName>
        <fullName evidence="2">Casein kinase II subunit beta</fullName>
        <shortName evidence="2">CK II beta</shortName>
    </recommendedName>
</protein>
<comment type="similarity">
    <text evidence="1 2">Belongs to the casein kinase 2 subunit beta family.</text>
</comment>
<dbReference type="Proteomes" id="UP000001542">
    <property type="component" value="Unassembled WGS sequence"/>
</dbReference>
<dbReference type="InParanoid" id="A2DRF6"/>
<dbReference type="PANTHER" id="PTHR11740:SF0">
    <property type="entry name" value="CASEIN KINASE II SUBUNIT BETA"/>
    <property type="match status" value="1"/>
</dbReference>
<evidence type="ECO:0000256" key="2">
    <source>
        <dbReference type="RuleBase" id="RU361268"/>
    </source>
</evidence>
<dbReference type="FunFam" id="1.10.1820.10:FF:000006">
    <property type="entry name" value="Casein kinase II subunit beta"/>
    <property type="match status" value="1"/>
</dbReference>
<dbReference type="SMR" id="A2DRF6"/>
<proteinExistence type="inferred from homology"/>
<dbReference type="InterPro" id="IPR016149">
    <property type="entry name" value="Casein_kin_II_reg-sub_N"/>
</dbReference>
<dbReference type="SMART" id="SM01085">
    <property type="entry name" value="CK_II_beta"/>
    <property type="match status" value="1"/>
</dbReference>
<dbReference type="EMBL" id="DS113235">
    <property type="protein sequence ID" value="EAY17082.1"/>
    <property type="molecule type" value="Genomic_DNA"/>
</dbReference>
<dbReference type="GO" id="GO:0019887">
    <property type="term" value="F:protein kinase regulator activity"/>
    <property type="evidence" value="ECO:0000318"/>
    <property type="project" value="GO_Central"/>
</dbReference>
<dbReference type="Pfam" id="PF01214">
    <property type="entry name" value="CK_II_beta"/>
    <property type="match status" value="1"/>
</dbReference>
<dbReference type="SUPFAM" id="SSF57798">
    <property type="entry name" value="Casein kinase II beta subunit"/>
    <property type="match status" value="1"/>
</dbReference>
<feature type="compositionally biased region" description="Polar residues" evidence="3">
    <location>
        <begin position="195"/>
        <end position="205"/>
    </location>
</feature>
<dbReference type="PANTHER" id="PTHR11740">
    <property type="entry name" value="CASEIN KINASE II SUBUNIT BETA"/>
    <property type="match status" value="1"/>
</dbReference>
<dbReference type="InterPro" id="IPR000704">
    <property type="entry name" value="Casein_kinase_II_reg-sub"/>
</dbReference>
<reference evidence="4" key="2">
    <citation type="journal article" date="2007" name="Science">
        <title>Draft genome sequence of the sexually transmitted pathogen Trichomonas vaginalis.</title>
        <authorList>
            <person name="Carlton J.M."/>
            <person name="Hirt R.P."/>
            <person name="Silva J.C."/>
            <person name="Delcher A.L."/>
            <person name="Schatz M."/>
            <person name="Zhao Q."/>
            <person name="Wortman J.R."/>
            <person name="Bidwell S.L."/>
            <person name="Alsmark U.C.M."/>
            <person name="Besteiro S."/>
            <person name="Sicheritz-Ponten T."/>
            <person name="Noel C.J."/>
            <person name="Dacks J.B."/>
            <person name="Foster P.G."/>
            <person name="Simillion C."/>
            <person name="Van de Peer Y."/>
            <person name="Miranda-Saavedra D."/>
            <person name="Barton G.J."/>
            <person name="Westrop G.D."/>
            <person name="Mueller S."/>
            <person name="Dessi D."/>
            <person name="Fiori P.L."/>
            <person name="Ren Q."/>
            <person name="Paulsen I."/>
            <person name="Zhang H."/>
            <person name="Bastida-Corcuera F.D."/>
            <person name="Simoes-Barbosa A."/>
            <person name="Brown M.T."/>
            <person name="Hayes R.D."/>
            <person name="Mukherjee M."/>
            <person name="Okumura C.Y."/>
            <person name="Schneider R."/>
            <person name="Smith A.J."/>
            <person name="Vanacova S."/>
            <person name="Villalvazo M."/>
            <person name="Haas B.J."/>
            <person name="Pertea M."/>
            <person name="Feldblyum T.V."/>
            <person name="Utterback T.R."/>
            <person name="Shu C.L."/>
            <person name="Osoegawa K."/>
            <person name="de Jong P.J."/>
            <person name="Hrdy I."/>
            <person name="Horvathova L."/>
            <person name="Zubacova Z."/>
            <person name="Dolezal P."/>
            <person name="Malik S.B."/>
            <person name="Logsdon J.M. Jr."/>
            <person name="Henze K."/>
            <person name="Gupta A."/>
            <person name="Wang C.C."/>
            <person name="Dunne R.L."/>
            <person name="Upcroft J.A."/>
            <person name="Upcroft P."/>
            <person name="White O."/>
            <person name="Salzberg S.L."/>
            <person name="Tang P."/>
            <person name="Chiu C.-H."/>
            <person name="Lee Y.-S."/>
            <person name="Embley T.M."/>
            <person name="Coombs G.H."/>
            <person name="Mottram J.C."/>
            <person name="Tachezy J."/>
            <person name="Fraser-Liggett C.M."/>
            <person name="Johnson P.J."/>
        </authorList>
    </citation>
    <scope>NUCLEOTIDE SEQUENCE [LARGE SCALE GENOMIC DNA]</scope>
    <source>
        <strain evidence="4">G3</strain>
    </source>
</reference>
<dbReference type="RefSeq" id="XP_001329305.1">
    <property type="nucleotide sequence ID" value="XM_001329270.1"/>
</dbReference>
<organism evidence="4 5">
    <name type="scientific">Trichomonas vaginalis (strain ATCC PRA-98 / G3)</name>
    <dbReference type="NCBI Taxonomy" id="412133"/>
    <lineage>
        <taxon>Eukaryota</taxon>
        <taxon>Metamonada</taxon>
        <taxon>Parabasalia</taxon>
        <taxon>Trichomonadida</taxon>
        <taxon>Trichomonadidae</taxon>
        <taxon>Trichomonas</taxon>
    </lineage>
</organism>
<reference evidence="4" key="1">
    <citation type="submission" date="2006-10" db="EMBL/GenBank/DDBJ databases">
        <authorList>
            <person name="Amadeo P."/>
            <person name="Zhao Q."/>
            <person name="Wortman J."/>
            <person name="Fraser-Liggett C."/>
            <person name="Carlton J."/>
        </authorList>
    </citation>
    <scope>NUCLEOTIDE SEQUENCE</scope>
    <source>
        <strain evidence="4">G3</strain>
    </source>
</reference>
<comment type="subunit">
    <text evidence="2">Tetramer of two alpha and two beta subunits.</text>
</comment>